<dbReference type="PANTHER" id="PTHR43775:SF37">
    <property type="entry name" value="SI:DKEY-61P9.11"/>
    <property type="match status" value="1"/>
</dbReference>
<dbReference type="Pfam" id="PF02801">
    <property type="entry name" value="Ketoacyl-synt_C"/>
    <property type="match status" value="1"/>
</dbReference>
<dbReference type="SMART" id="SM00827">
    <property type="entry name" value="PKS_AT"/>
    <property type="match status" value="1"/>
</dbReference>
<gene>
    <name evidence="7" type="ORF">AWC27_14640</name>
</gene>
<dbReference type="OrthoDB" id="9778690at2"/>
<evidence type="ECO:0000256" key="1">
    <source>
        <dbReference type="ARBA" id="ARBA00022450"/>
    </source>
</evidence>
<keyword evidence="2" id="KW-0597">Phosphoprotein</keyword>
<dbReference type="InterPro" id="IPR014031">
    <property type="entry name" value="Ketoacyl_synth_C"/>
</dbReference>
<dbReference type="InterPro" id="IPR036736">
    <property type="entry name" value="ACP-like_sf"/>
</dbReference>
<dbReference type="InterPro" id="IPR016036">
    <property type="entry name" value="Malonyl_transacylase_ACP-bd"/>
</dbReference>
<evidence type="ECO:0000256" key="4">
    <source>
        <dbReference type="ARBA" id="ARBA00023268"/>
    </source>
</evidence>
<reference evidence="7 8" key="1">
    <citation type="submission" date="2016-01" db="EMBL/GenBank/DDBJ databases">
        <title>The new phylogeny of the genus Mycobacterium.</title>
        <authorList>
            <person name="Tarcisio F."/>
            <person name="Conor M."/>
            <person name="Antonella G."/>
            <person name="Elisabetta G."/>
            <person name="Giulia F.S."/>
            <person name="Sara T."/>
            <person name="Anna F."/>
            <person name="Clotilde B."/>
            <person name="Roberto B."/>
            <person name="Veronica D.S."/>
            <person name="Fabio R."/>
            <person name="Monica P."/>
            <person name="Olivier J."/>
            <person name="Enrico T."/>
            <person name="Nicola S."/>
        </authorList>
    </citation>
    <scope>NUCLEOTIDE SEQUENCE [LARGE SCALE GENOMIC DNA]</scope>
    <source>
        <strain evidence="7 8">DSM 44166</strain>
    </source>
</reference>
<evidence type="ECO:0000259" key="6">
    <source>
        <dbReference type="PROSITE" id="PS52004"/>
    </source>
</evidence>
<dbReference type="InterPro" id="IPR009081">
    <property type="entry name" value="PP-bd_ACP"/>
</dbReference>
<dbReference type="InterPro" id="IPR014030">
    <property type="entry name" value="Ketoacyl_synth_N"/>
</dbReference>
<name>A0A1X2DIS3_MYCSZ</name>
<dbReference type="PROSITE" id="PS52004">
    <property type="entry name" value="KS3_2"/>
    <property type="match status" value="1"/>
</dbReference>
<dbReference type="Pfam" id="PF00698">
    <property type="entry name" value="Acyl_transf_1"/>
    <property type="match status" value="1"/>
</dbReference>
<dbReference type="SMART" id="SM00825">
    <property type="entry name" value="PKS_KS"/>
    <property type="match status" value="1"/>
</dbReference>
<dbReference type="InterPro" id="IPR016039">
    <property type="entry name" value="Thiolase-like"/>
</dbReference>
<feature type="domain" description="Carrier" evidence="5">
    <location>
        <begin position="884"/>
        <end position="965"/>
    </location>
</feature>
<dbReference type="PROSITE" id="PS50075">
    <property type="entry name" value="CARRIER"/>
    <property type="match status" value="1"/>
</dbReference>
<dbReference type="EMBL" id="LQPW01000176">
    <property type="protein sequence ID" value="ORW88097.1"/>
    <property type="molecule type" value="Genomic_DNA"/>
</dbReference>
<dbReference type="SUPFAM" id="SSF55048">
    <property type="entry name" value="Probable ACP-binding domain of malonyl-CoA ACP transacylase"/>
    <property type="match status" value="1"/>
</dbReference>
<keyword evidence="1" id="KW-0596">Phosphopantetheine</keyword>
<dbReference type="PROSITE" id="PS00606">
    <property type="entry name" value="KS3_1"/>
    <property type="match status" value="1"/>
</dbReference>
<evidence type="ECO:0000256" key="2">
    <source>
        <dbReference type="ARBA" id="ARBA00022553"/>
    </source>
</evidence>
<proteinExistence type="predicted"/>
<dbReference type="InterPro" id="IPR016035">
    <property type="entry name" value="Acyl_Trfase/lysoPLipase"/>
</dbReference>
<dbReference type="SUPFAM" id="SSF52151">
    <property type="entry name" value="FabD/lysophospholipase-like"/>
    <property type="match status" value="1"/>
</dbReference>
<evidence type="ECO:0000259" key="5">
    <source>
        <dbReference type="PROSITE" id="PS50075"/>
    </source>
</evidence>
<dbReference type="SUPFAM" id="SSF47336">
    <property type="entry name" value="ACP-like"/>
    <property type="match status" value="1"/>
</dbReference>
<keyword evidence="3" id="KW-0808">Transferase</keyword>
<dbReference type="InterPro" id="IPR014043">
    <property type="entry name" value="Acyl_transferase_dom"/>
</dbReference>
<feature type="domain" description="Ketosynthase family 3 (KS3)" evidence="6">
    <location>
        <begin position="1"/>
        <end position="420"/>
    </location>
</feature>
<dbReference type="CDD" id="cd00833">
    <property type="entry name" value="PKS"/>
    <property type="match status" value="1"/>
</dbReference>
<dbReference type="GO" id="GO:0006633">
    <property type="term" value="P:fatty acid biosynthetic process"/>
    <property type="evidence" value="ECO:0007669"/>
    <property type="project" value="InterPro"/>
</dbReference>
<dbReference type="InterPro" id="IPR001227">
    <property type="entry name" value="Ac_transferase_dom_sf"/>
</dbReference>
<dbReference type="RefSeq" id="WP_085674158.1">
    <property type="nucleotide sequence ID" value="NZ_JACKRU010000014.1"/>
</dbReference>
<dbReference type="GO" id="GO:0004312">
    <property type="term" value="F:fatty acid synthase activity"/>
    <property type="evidence" value="ECO:0007669"/>
    <property type="project" value="TreeGrafter"/>
</dbReference>
<evidence type="ECO:0000313" key="7">
    <source>
        <dbReference type="EMBL" id="ORW88097.1"/>
    </source>
</evidence>
<dbReference type="Gene3D" id="1.10.1200.10">
    <property type="entry name" value="ACP-like"/>
    <property type="match status" value="1"/>
</dbReference>
<dbReference type="Pfam" id="PF00109">
    <property type="entry name" value="ketoacyl-synt"/>
    <property type="match status" value="1"/>
</dbReference>
<keyword evidence="8" id="KW-1185">Reference proteome</keyword>
<dbReference type="Gene3D" id="3.40.366.10">
    <property type="entry name" value="Malonyl-Coenzyme A Acyl Carrier Protein, domain 2"/>
    <property type="match status" value="1"/>
</dbReference>
<sequence length="972" mass="102679">MTPIAVVGMDCRFPGAQDKDAFWRLLLDGVVTDTEIPTQRWDVDSYYHPDGVAGSMNTRRAHFLDDVDAFDNEFFGIAPIEAWVLDPQQRLLLQASWRALQDAGIDPKSLAGTPTGVFVGVMSGEWGSRQMYDYPRLTPLHGSGSGYFMLANRISYHLNLTGPSMAIDTACSSSLTALHQACSALRARDVDIAIAGGANLVLTPALSVFYTQAGLSAPDGRCKPFCQHADGIGRGEGVAAVVLRRVDDAIAAGQPIYAVVKASAVNHDGRSNGVTAPNRRSQAELMRRTLRLADVDADQLDFVEAHGTGTVLGDMIEANALGDLHRSRTGAPCLLGSVKGNIGHTEGAAGIASFIKACLSLHHRVLPPTIVAGQANPGLRLESQGLTLAQGAGDLSPEGALGAVSSFGLGGGNAHVVLESAPVALPARNGDLGVLTLSAPNERALRRNAETYQCALRDLDGQRIGSWCHTTNVVNRSHRHRLVAHGDRDGLVASLKRYLNGAGSELVSSAPIRKGEADVGLFCSGQGTQYAGMTRSLYNSHPAYREQLESVCAVLDRHLPTKLLATILGEQPGLDDTRLAQPALFAVGYSLGKALLNNGLRPAFGIGHSIGEITVAVLAGVLSVADAAAVVATRGELMGSLDPGGAMIAVDVPLEQAQPLVDTDPDCAIAAVNGPRAVVISGPAASLATLSADIRRGGGRVQQLAVSHAFHSPSMRPIVADFRRAISGLAPKAAAFPIFSTVTGTQVDGADMDAEYWARQICSPIRFADALDAATRAMRTSYVAEAGPRTTLLSLARRCGLPPQTRSLRLCTGPDSTGSELLEVAAVLMRDGYSPDLSQVYGRTLHPLEHIAPYTFDATNRFWFTEAAAPPAESSREPAADARTAPSDLAGEVLVLIARVGGYPVDEITRSSRLSEDLGYDSLLQLRLFEQVRRQYPQLALKSVADLPSSVDSVGSLVDLMVERLGVAGGLR</sequence>
<dbReference type="InterPro" id="IPR050091">
    <property type="entry name" value="PKS_NRPS_Biosynth_Enz"/>
</dbReference>
<evidence type="ECO:0000313" key="8">
    <source>
        <dbReference type="Proteomes" id="UP000193317"/>
    </source>
</evidence>
<dbReference type="PANTHER" id="PTHR43775">
    <property type="entry name" value="FATTY ACID SYNTHASE"/>
    <property type="match status" value="1"/>
</dbReference>
<accession>A0A1X2DIS3</accession>
<comment type="caution">
    <text evidence="7">The sequence shown here is derived from an EMBL/GenBank/DDBJ whole genome shotgun (WGS) entry which is preliminary data.</text>
</comment>
<dbReference type="Gene3D" id="3.40.47.10">
    <property type="match status" value="1"/>
</dbReference>
<dbReference type="Proteomes" id="UP000193317">
    <property type="component" value="Unassembled WGS sequence"/>
</dbReference>
<dbReference type="SUPFAM" id="SSF53901">
    <property type="entry name" value="Thiolase-like"/>
    <property type="match status" value="1"/>
</dbReference>
<organism evidence="7 8">
    <name type="scientific">Mycobacterium szulgai</name>
    <dbReference type="NCBI Taxonomy" id="1787"/>
    <lineage>
        <taxon>Bacteria</taxon>
        <taxon>Bacillati</taxon>
        <taxon>Actinomycetota</taxon>
        <taxon>Actinomycetes</taxon>
        <taxon>Mycobacteriales</taxon>
        <taxon>Mycobacteriaceae</taxon>
        <taxon>Mycobacterium</taxon>
    </lineage>
</organism>
<dbReference type="InterPro" id="IPR020841">
    <property type="entry name" value="PKS_Beta-ketoAc_synthase_dom"/>
</dbReference>
<dbReference type="GO" id="GO:0004315">
    <property type="term" value="F:3-oxoacyl-[acyl-carrier-protein] synthase activity"/>
    <property type="evidence" value="ECO:0007669"/>
    <property type="project" value="InterPro"/>
</dbReference>
<keyword evidence="4" id="KW-0511">Multifunctional enzyme</keyword>
<evidence type="ECO:0000256" key="3">
    <source>
        <dbReference type="ARBA" id="ARBA00022679"/>
    </source>
</evidence>
<dbReference type="InterPro" id="IPR018201">
    <property type="entry name" value="Ketoacyl_synth_AS"/>
</dbReference>
<dbReference type="Gene3D" id="3.30.70.3290">
    <property type="match status" value="1"/>
</dbReference>
<protein>
    <submittedName>
        <fullName evidence="7">Polyketide synthase</fullName>
    </submittedName>
</protein>
<dbReference type="AlphaFoldDB" id="A0A1X2DIS3"/>